<evidence type="ECO:0000256" key="7">
    <source>
        <dbReference type="SAM" id="Phobius"/>
    </source>
</evidence>
<dbReference type="InterPro" id="IPR017039">
    <property type="entry name" value="Virul_fac_BrkB"/>
</dbReference>
<feature type="transmembrane region" description="Helical" evidence="7">
    <location>
        <begin position="31"/>
        <end position="54"/>
    </location>
</feature>
<name>M0P9W9_9EURY</name>
<evidence type="ECO:0000256" key="6">
    <source>
        <dbReference type="SAM" id="MobiDB-lite"/>
    </source>
</evidence>
<dbReference type="PANTHER" id="PTHR30213">
    <property type="entry name" value="INNER MEMBRANE PROTEIN YHJD"/>
    <property type="match status" value="1"/>
</dbReference>
<dbReference type="EMBL" id="AOJI01000026">
    <property type="protein sequence ID" value="EMA66638.1"/>
    <property type="molecule type" value="Genomic_DNA"/>
</dbReference>
<accession>M0P9W9</accession>
<keyword evidence="2" id="KW-1003">Cell membrane</keyword>
<keyword evidence="9" id="KW-1185">Reference proteome</keyword>
<feature type="transmembrane region" description="Helical" evidence="7">
    <location>
        <begin position="162"/>
        <end position="185"/>
    </location>
</feature>
<reference evidence="8 9" key="1">
    <citation type="journal article" date="2014" name="PLoS Genet.">
        <title>Phylogenetically driven sequencing of extremely halophilic archaea reveals strategies for static and dynamic osmo-response.</title>
        <authorList>
            <person name="Becker E.A."/>
            <person name="Seitzer P.M."/>
            <person name="Tritt A."/>
            <person name="Larsen D."/>
            <person name="Krusor M."/>
            <person name="Yao A.I."/>
            <person name="Wu D."/>
            <person name="Madern D."/>
            <person name="Eisen J.A."/>
            <person name="Darling A.E."/>
            <person name="Facciotti M.T."/>
        </authorList>
    </citation>
    <scope>NUCLEOTIDE SEQUENCE [LARGE SCALE GENOMIC DNA]</scope>
    <source>
        <strain evidence="8 9">JCM 13560</strain>
    </source>
</reference>
<keyword evidence="5 7" id="KW-0472">Membrane</keyword>
<evidence type="ECO:0000256" key="4">
    <source>
        <dbReference type="ARBA" id="ARBA00022989"/>
    </source>
</evidence>
<dbReference type="OrthoDB" id="204872at2157"/>
<dbReference type="NCBIfam" id="TIGR00765">
    <property type="entry name" value="yihY_not_rbn"/>
    <property type="match status" value="1"/>
</dbReference>
<protein>
    <submittedName>
        <fullName evidence="8">Ribonuclease BN</fullName>
    </submittedName>
</protein>
<feature type="transmembrane region" description="Helical" evidence="7">
    <location>
        <begin position="379"/>
        <end position="399"/>
    </location>
</feature>
<organism evidence="8 9">
    <name type="scientific">Halorubrum aidingense JCM 13560</name>
    <dbReference type="NCBI Taxonomy" id="1230454"/>
    <lineage>
        <taxon>Archaea</taxon>
        <taxon>Methanobacteriati</taxon>
        <taxon>Methanobacteriota</taxon>
        <taxon>Stenosarchaea group</taxon>
        <taxon>Halobacteria</taxon>
        <taxon>Halobacteriales</taxon>
        <taxon>Haloferacaceae</taxon>
        <taxon>Halorubrum</taxon>
    </lineage>
</organism>
<evidence type="ECO:0000256" key="1">
    <source>
        <dbReference type="ARBA" id="ARBA00004651"/>
    </source>
</evidence>
<dbReference type="GO" id="GO:0005886">
    <property type="term" value="C:plasma membrane"/>
    <property type="evidence" value="ECO:0007669"/>
    <property type="project" value="UniProtKB-SubCell"/>
</dbReference>
<comment type="subcellular location">
    <subcellularLocation>
        <location evidence="1">Cell membrane</location>
        <topology evidence="1">Multi-pass membrane protein</topology>
    </subcellularLocation>
</comment>
<evidence type="ECO:0000256" key="3">
    <source>
        <dbReference type="ARBA" id="ARBA00022692"/>
    </source>
</evidence>
<dbReference type="PANTHER" id="PTHR30213:SF0">
    <property type="entry name" value="UPF0761 MEMBRANE PROTEIN YIHY"/>
    <property type="match status" value="1"/>
</dbReference>
<dbReference type="RefSeq" id="WP_008001323.1">
    <property type="nucleotide sequence ID" value="NZ_AOJI01000026.1"/>
</dbReference>
<evidence type="ECO:0000256" key="5">
    <source>
        <dbReference type="ARBA" id="ARBA00023136"/>
    </source>
</evidence>
<dbReference type="Proteomes" id="UP000011575">
    <property type="component" value="Unassembled WGS sequence"/>
</dbReference>
<dbReference type="STRING" id="1230454.C461_11373"/>
<feature type="transmembrane region" description="Helical" evidence="7">
    <location>
        <begin position="197"/>
        <end position="218"/>
    </location>
</feature>
<gene>
    <name evidence="8" type="ORF">C461_11373</name>
</gene>
<evidence type="ECO:0000256" key="2">
    <source>
        <dbReference type="ARBA" id="ARBA00022475"/>
    </source>
</evidence>
<feature type="transmembrane region" description="Helical" evidence="7">
    <location>
        <begin position="133"/>
        <end position="156"/>
    </location>
</feature>
<feature type="region of interest" description="Disordered" evidence="6">
    <location>
        <begin position="289"/>
        <end position="324"/>
    </location>
</feature>
<feature type="transmembrane region" description="Helical" evidence="7">
    <location>
        <begin position="405"/>
        <end position="432"/>
    </location>
</feature>
<evidence type="ECO:0000313" key="8">
    <source>
        <dbReference type="EMBL" id="EMA66638.1"/>
    </source>
</evidence>
<feature type="transmembrane region" description="Helical" evidence="7">
    <location>
        <begin position="224"/>
        <end position="257"/>
    </location>
</feature>
<keyword evidence="4 7" id="KW-1133">Transmembrane helix</keyword>
<dbReference type="PATRIC" id="fig|1230454.4.peg.2290"/>
<keyword evidence="3 7" id="KW-0812">Transmembrane</keyword>
<comment type="caution">
    <text evidence="8">The sequence shown here is derived from an EMBL/GenBank/DDBJ whole genome shotgun (WGS) entry which is preliminary data.</text>
</comment>
<dbReference type="Pfam" id="PF03631">
    <property type="entry name" value="Virul_fac_BrkB"/>
    <property type="match status" value="1"/>
</dbReference>
<evidence type="ECO:0000313" key="9">
    <source>
        <dbReference type="Proteomes" id="UP000011575"/>
    </source>
</evidence>
<dbReference type="AlphaFoldDB" id="M0P9W9"/>
<proteinExistence type="predicted"/>
<sequence>MFRHSTAVFETGRRVVDTAIDRQVTFLAAAIAYYAFVSLIPALLLLVVVASIVFGEEIAVELAVATGEFLTPAGQETVAAAVSSAGGRTGASVLGVAVLLWSTLKVFRGLDTAFVELYGSVNTPGFLKQLTNVASVVLAVGIGIGTMVAVGAFLAATDAVPLIGAASILVLPGFLTVVFLPMYYLLPHLRIPVREAIPGAVFAAVGWTLLQAGFQAYAAGAAQYQVYGVIGGILLLVTWLYVAAIVVVVGGVINVVLAGRATPPAVSGSPIGGNAAKAVAGAAAVASSDGDADRQLQHARGRSTGMNGESDGAGDAGDDERPQGAPDVAALQEEVRRLRAEFDAFEDDVEQRTVDKPAVESELKRYVRSRMRRGHARGWGPYLVLLYGTVLILGAFSFLDGLYAIAAMLILGLSTLGLYTLFIIVGIGLNLLETPGKAVDYARNRGDDD</sequence>